<dbReference type="Proteomes" id="UP001515500">
    <property type="component" value="Chromosome 15"/>
</dbReference>
<sequence length="674" mass="74657">MALQMSWQQPNQQRRKAPLGLKNLGNSCYLNSVLQCLCYTPPLGQFCLSSQHSSRCKNWAVGGEKECPFCILERQITRCLSFEGPSEAPSKIHKCLTLFADSFRWGRQEDAHEFLRYVIDACHNSCLKLLTKSVPGKENACPVGSGANTVMKEIFGGALLSQVKCLSCKGESNKTDEMMDVSLDLFQCSSLNDALGRFFQSEVLDGNNKYSCSNCKKLTVARKQMFILRAPNVLVIQLKRFEAINGGKINRNIDFQEGLVLSRFMSTRSQDPQPEYNLFGSIVHSGYSRESGHYYAYVKDASGRWYCCNDTYVSPSSSQEVLSEKVYILFYIRSNQNPISGKPSLSSSAGKSSDCNRNDLPPCLKTTVQKPNEISKSAIKQNGGFPVKAVSTFVKTSKQPPTPSTQSKISSLNNFETKSAAANGNGNHIHLSGPNGRSNVLEEARTDKKKKVQPVGCGVDESRIVQRTKNLNGINGSVSSSVVDHSKQLTSSGSNGTLTKDQVKLKEYDTNRTHTMVISRGENESEHASSNMVGTCNAGMKRKLYNEERSDTSLQPSEKSCNLTGKNSQLQNSYPNKHSPEELEKLKEVLAGGVRADLQSCGWVDKVDAFMSARKKLCRSTMGNLCSDNELRERLIKDAKRDFIPQIPESLKELLIGRVTNFFFKGTFSSKDEG</sequence>
<comment type="catalytic activity">
    <reaction evidence="1">
        <text>Thiol-dependent hydrolysis of ester, thioester, amide, peptide and isopeptide bonds formed by the C-terminal Gly of ubiquitin (a 76-residue protein attached to proteins as an intracellular targeting signal).</text>
        <dbReference type="EC" id="3.4.19.12"/>
    </reaction>
</comment>
<feature type="compositionally biased region" description="Low complexity" evidence="8">
    <location>
        <begin position="340"/>
        <end position="353"/>
    </location>
</feature>
<protein>
    <recommendedName>
        <fullName evidence="3">ubiquitinyl hydrolase 1</fullName>
        <ecNumber evidence="3">3.4.19.12</ecNumber>
    </recommendedName>
</protein>
<reference evidence="11" key="1">
    <citation type="submission" date="2025-08" db="UniProtKB">
        <authorList>
            <consortium name="RefSeq"/>
        </authorList>
    </citation>
    <scope>IDENTIFICATION</scope>
</reference>
<dbReference type="InterPro" id="IPR028889">
    <property type="entry name" value="USP"/>
</dbReference>
<evidence type="ECO:0000256" key="5">
    <source>
        <dbReference type="ARBA" id="ARBA00022786"/>
    </source>
</evidence>
<dbReference type="PROSITE" id="PS00972">
    <property type="entry name" value="USP_1"/>
    <property type="match status" value="1"/>
</dbReference>
<evidence type="ECO:0000256" key="1">
    <source>
        <dbReference type="ARBA" id="ARBA00000707"/>
    </source>
</evidence>
<feature type="compositionally biased region" description="Polar residues" evidence="8">
    <location>
        <begin position="552"/>
        <end position="576"/>
    </location>
</feature>
<name>A0AB40CIZ6_DIOCR</name>
<dbReference type="GeneID" id="120277278"/>
<evidence type="ECO:0000256" key="4">
    <source>
        <dbReference type="ARBA" id="ARBA00022670"/>
    </source>
</evidence>
<evidence type="ECO:0000256" key="8">
    <source>
        <dbReference type="SAM" id="MobiDB-lite"/>
    </source>
</evidence>
<evidence type="ECO:0000259" key="9">
    <source>
        <dbReference type="PROSITE" id="PS50235"/>
    </source>
</evidence>
<dbReference type="CDD" id="cd02661">
    <property type="entry name" value="Peptidase_C19E"/>
    <property type="match status" value="1"/>
</dbReference>
<dbReference type="GO" id="GO:0005829">
    <property type="term" value="C:cytosol"/>
    <property type="evidence" value="ECO:0007669"/>
    <property type="project" value="TreeGrafter"/>
</dbReference>
<comment type="similarity">
    <text evidence="2">Belongs to the peptidase C19 family.</text>
</comment>
<dbReference type="GO" id="GO:0016579">
    <property type="term" value="P:protein deubiquitination"/>
    <property type="evidence" value="ECO:0007669"/>
    <property type="project" value="InterPro"/>
</dbReference>
<evidence type="ECO:0000256" key="7">
    <source>
        <dbReference type="ARBA" id="ARBA00022807"/>
    </source>
</evidence>
<dbReference type="InterPro" id="IPR050164">
    <property type="entry name" value="Peptidase_C19"/>
</dbReference>
<dbReference type="PANTHER" id="PTHR24006">
    <property type="entry name" value="UBIQUITIN CARBOXYL-TERMINAL HYDROLASE"/>
    <property type="match status" value="1"/>
</dbReference>
<dbReference type="SUPFAM" id="SSF54001">
    <property type="entry name" value="Cysteine proteinases"/>
    <property type="match status" value="1"/>
</dbReference>
<dbReference type="FunFam" id="3.90.70.10:FF:000118">
    <property type="entry name" value="Ubiquitin carboxyl-terminal hydrolase 25"/>
    <property type="match status" value="1"/>
</dbReference>
<keyword evidence="6 11" id="KW-0378">Hydrolase</keyword>
<feature type="region of interest" description="Disordered" evidence="8">
    <location>
        <begin position="340"/>
        <end position="364"/>
    </location>
</feature>
<evidence type="ECO:0000256" key="6">
    <source>
        <dbReference type="ARBA" id="ARBA00022801"/>
    </source>
</evidence>
<evidence type="ECO:0000256" key="2">
    <source>
        <dbReference type="ARBA" id="ARBA00009085"/>
    </source>
</evidence>
<evidence type="ECO:0000313" key="10">
    <source>
        <dbReference type="Proteomes" id="UP001515500"/>
    </source>
</evidence>
<dbReference type="InterPro" id="IPR038765">
    <property type="entry name" value="Papain-like_cys_pep_sf"/>
</dbReference>
<dbReference type="Gene3D" id="3.90.70.10">
    <property type="entry name" value="Cysteine proteinases"/>
    <property type="match status" value="1"/>
</dbReference>
<dbReference type="PANTHER" id="PTHR24006:SF758">
    <property type="entry name" value="UBIQUITIN CARBOXYL-TERMINAL HYDROLASE 36"/>
    <property type="match status" value="1"/>
</dbReference>
<keyword evidence="5" id="KW-0833">Ubl conjugation pathway</keyword>
<evidence type="ECO:0000313" key="11">
    <source>
        <dbReference type="RefSeq" id="XP_039139987.1"/>
    </source>
</evidence>
<dbReference type="PROSITE" id="PS50235">
    <property type="entry name" value="USP_3"/>
    <property type="match status" value="1"/>
</dbReference>
<dbReference type="EC" id="3.4.19.12" evidence="3"/>
<dbReference type="AlphaFoldDB" id="A0AB40CIZ6"/>
<keyword evidence="7" id="KW-0788">Thiol protease</keyword>
<keyword evidence="4" id="KW-0645">Protease</keyword>
<keyword evidence="10" id="KW-1185">Reference proteome</keyword>
<gene>
    <name evidence="11" type="primary">LOC120277278</name>
</gene>
<dbReference type="InterPro" id="IPR018200">
    <property type="entry name" value="USP_CS"/>
</dbReference>
<evidence type="ECO:0000256" key="3">
    <source>
        <dbReference type="ARBA" id="ARBA00012759"/>
    </source>
</evidence>
<dbReference type="RefSeq" id="XP_039139987.1">
    <property type="nucleotide sequence ID" value="XM_039284053.1"/>
</dbReference>
<feature type="domain" description="USP" evidence="9">
    <location>
        <begin position="19"/>
        <end position="334"/>
    </location>
</feature>
<dbReference type="GO" id="GO:0006508">
    <property type="term" value="P:proteolysis"/>
    <property type="evidence" value="ECO:0007669"/>
    <property type="project" value="UniProtKB-KW"/>
</dbReference>
<proteinExistence type="inferred from homology"/>
<dbReference type="GO" id="GO:0005634">
    <property type="term" value="C:nucleus"/>
    <property type="evidence" value="ECO:0007669"/>
    <property type="project" value="TreeGrafter"/>
</dbReference>
<accession>A0AB40CIZ6</accession>
<dbReference type="Pfam" id="PF00443">
    <property type="entry name" value="UCH"/>
    <property type="match status" value="1"/>
</dbReference>
<feature type="region of interest" description="Disordered" evidence="8">
    <location>
        <begin position="547"/>
        <end position="578"/>
    </location>
</feature>
<organism evidence="10 11">
    <name type="scientific">Dioscorea cayennensis subsp. rotundata</name>
    <name type="common">White Guinea yam</name>
    <name type="synonym">Dioscorea rotundata</name>
    <dbReference type="NCBI Taxonomy" id="55577"/>
    <lineage>
        <taxon>Eukaryota</taxon>
        <taxon>Viridiplantae</taxon>
        <taxon>Streptophyta</taxon>
        <taxon>Embryophyta</taxon>
        <taxon>Tracheophyta</taxon>
        <taxon>Spermatophyta</taxon>
        <taxon>Magnoliopsida</taxon>
        <taxon>Liliopsida</taxon>
        <taxon>Dioscoreales</taxon>
        <taxon>Dioscoreaceae</taxon>
        <taxon>Dioscorea</taxon>
    </lineage>
</organism>
<dbReference type="GO" id="GO:0004843">
    <property type="term" value="F:cysteine-type deubiquitinase activity"/>
    <property type="evidence" value="ECO:0007669"/>
    <property type="project" value="UniProtKB-EC"/>
</dbReference>
<dbReference type="InterPro" id="IPR001394">
    <property type="entry name" value="Peptidase_C19_UCH"/>
</dbReference>